<dbReference type="PANTHER" id="PTHR40547:SF1">
    <property type="entry name" value="SLL0298 PROTEIN"/>
    <property type="match status" value="1"/>
</dbReference>
<keyword evidence="1" id="KW-1133">Transmembrane helix</keyword>
<evidence type="ECO:0000259" key="2">
    <source>
        <dbReference type="Pfam" id="PF09835"/>
    </source>
</evidence>
<evidence type="ECO:0000256" key="1">
    <source>
        <dbReference type="SAM" id="Phobius"/>
    </source>
</evidence>
<dbReference type="InterPro" id="IPR018639">
    <property type="entry name" value="DUF2062"/>
</dbReference>
<evidence type="ECO:0000313" key="3">
    <source>
        <dbReference type="EMBL" id="NSL54597.1"/>
    </source>
</evidence>
<gene>
    <name evidence="3" type="ORF">HJ583_006150</name>
</gene>
<dbReference type="Proteomes" id="UP000778523">
    <property type="component" value="Unassembled WGS sequence"/>
</dbReference>
<comment type="caution">
    <text evidence="3">The sequence shown here is derived from an EMBL/GenBank/DDBJ whole genome shotgun (WGS) entry which is preliminary data.</text>
</comment>
<dbReference type="RefSeq" id="WP_170021075.1">
    <property type="nucleotide sequence ID" value="NZ_JABCSC020000001.1"/>
</dbReference>
<feature type="domain" description="DUF2062" evidence="2">
    <location>
        <begin position="24"/>
        <end position="171"/>
    </location>
</feature>
<keyword evidence="1" id="KW-0812">Transmembrane</keyword>
<organism evidence="3 4">
    <name type="scientific">Uliginosibacterium aquaticum</name>
    <dbReference type="NCBI Taxonomy" id="2731212"/>
    <lineage>
        <taxon>Bacteria</taxon>
        <taxon>Pseudomonadati</taxon>
        <taxon>Pseudomonadota</taxon>
        <taxon>Betaproteobacteria</taxon>
        <taxon>Rhodocyclales</taxon>
        <taxon>Zoogloeaceae</taxon>
        <taxon>Uliginosibacterium</taxon>
    </lineage>
</organism>
<feature type="transmembrane region" description="Helical" evidence="1">
    <location>
        <begin position="41"/>
        <end position="71"/>
    </location>
</feature>
<feature type="transmembrane region" description="Helical" evidence="1">
    <location>
        <begin position="139"/>
        <end position="158"/>
    </location>
</feature>
<name>A0ABX2IHW6_9RHOO</name>
<reference evidence="3 4" key="1">
    <citation type="submission" date="2020-06" db="EMBL/GenBank/DDBJ databases">
        <title>Draft genome of Uliginosibacterium sp. IMCC34675.</title>
        <authorList>
            <person name="Song J."/>
        </authorList>
    </citation>
    <scope>NUCLEOTIDE SEQUENCE [LARGE SCALE GENOMIC DNA]</scope>
    <source>
        <strain evidence="3 4">IMCC34675</strain>
    </source>
</reference>
<sequence length="188" mass="21160">MRKFIRHRLPHPDSLREHRIFGLLGNTLLHPRLWHLNRRSAAGGIAVGLFCGMIPGPLQMLGAGILCVFFRVNLPLALVGTFFSNPLTIVPLYLAAFMIGRFVTGSHAHFTHPPEVDWNSLAEMMSAWAQWIMQLGEPLLVGLPLLALLLAAAGYFSVKYGWEIWLRHSWHKRCKTRRCSSKAQLGAD</sequence>
<keyword evidence="4" id="KW-1185">Reference proteome</keyword>
<proteinExistence type="predicted"/>
<feature type="transmembrane region" description="Helical" evidence="1">
    <location>
        <begin position="83"/>
        <end position="104"/>
    </location>
</feature>
<keyword evidence="1" id="KW-0472">Membrane</keyword>
<accession>A0ABX2IHW6</accession>
<dbReference type="EMBL" id="JABCSC020000001">
    <property type="protein sequence ID" value="NSL54597.1"/>
    <property type="molecule type" value="Genomic_DNA"/>
</dbReference>
<dbReference type="Pfam" id="PF09835">
    <property type="entry name" value="DUF2062"/>
    <property type="match status" value="1"/>
</dbReference>
<protein>
    <submittedName>
        <fullName evidence="3">DUF2062 domain-containing protein</fullName>
    </submittedName>
</protein>
<evidence type="ECO:0000313" key="4">
    <source>
        <dbReference type="Proteomes" id="UP000778523"/>
    </source>
</evidence>
<dbReference type="PANTHER" id="PTHR40547">
    <property type="entry name" value="SLL0298 PROTEIN"/>
    <property type="match status" value="1"/>
</dbReference>